<dbReference type="GO" id="GO:0016878">
    <property type="term" value="F:acid-thiol ligase activity"/>
    <property type="evidence" value="ECO:0007669"/>
    <property type="project" value="UniProtKB-ARBA"/>
</dbReference>
<dbReference type="InterPro" id="IPR009081">
    <property type="entry name" value="PP-bd_ACP"/>
</dbReference>
<proteinExistence type="predicted"/>
<dbReference type="PANTHER" id="PTHR43767:SF1">
    <property type="entry name" value="NONRIBOSOMAL PEPTIDE SYNTHASE PES1 (EUROFUNG)-RELATED"/>
    <property type="match status" value="1"/>
</dbReference>
<keyword evidence="2" id="KW-1133">Transmembrane helix</keyword>
<gene>
    <name evidence="6" type="ORF">AVDCRST_MAG29-2113</name>
</gene>
<feature type="transmembrane region" description="Helical" evidence="2">
    <location>
        <begin position="689"/>
        <end position="709"/>
    </location>
</feature>
<reference evidence="6" key="1">
    <citation type="submission" date="2020-02" db="EMBL/GenBank/DDBJ databases">
        <authorList>
            <person name="Meier V. D."/>
        </authorList>
    </citation>
    <scope>NUCLEOTIDE SEQUENCE</scope>
    <source>
        <strain evidence="6">AVDCRST_MAG29</strain>
    </source>
</reference>
<feature type="transmembrane region" description="Helical" evidence="2">
    <location>
        <begin position="820"/>
        <end position="842"/>
    </location>
</feature>
<protein>
    <submittedName>
        <fullName evidence="6">Polyketide synthase modules and related proteins</fullName>
    </submittedName>
</protein>
<dbReference type="SUPFAM" id="SSF47336">
    <property type="entry name" value="ACP-like"/>
    <property type="match status" value="1"/>
</dbReference>
<dbReference type="InterPro" id="IPR002656">
    <property type="entry name" value="Acyl_transf_3_dom"/>
</dbReference>
<feature type="domain" description="AMP-dependent synthetase/ligase" evidence="3">
    <location>
        <begin position="155"/>
        <end position="370"/>
    </location>
</feature>
<dbReference type="InterPro" id="IPR045851">
    <property type="entry name" value="AMP-bd_C_sf"/>
</dbReference>
<evidence type="ECO:0000256" key="2">
    <source>
        <dbReference type="SAM" id="Phobius"/>
    </source>
</evidence>
<dbReference type="InterPro" id="IPR042099">
    <property type="entry name" value="ANL_N_sf"/>
</dbReference>
<dbReference type="Pfam" id="PF00550">
    <property type="entry name" value="PP-binding"/>
    <property type="match status" value="1"/>
</dbReference>
<dbReference type="Gene3D" id="3.40.50.12780">
    <property type="entry name" value="N-terminal domain of ligase-like"/>
    <property type="match status" value="1"/>
</dbReference>
<feature type="domain" description="Carrier" evidence="4">
    <location>
        <begin position="515"/>
        <end position="557"/>
    </location>
</feature>
<dbReference type="Pfam" id="PF01757">
    <property type="entry name" value="Acyl_transf_3"/>
    <property type="match status" value="1"/>
</dbReference>
<feature type="transmembrane region" description="Helical" evidence="2">
    <location>
        <begin position="721"/>
        <end position="742"/>
    </location>
</feature>
<feature type="transmembrane region" description="Helical" evidence="2">
    <location>
        <begin position="848"/>
        <end position="868"/>
    </location>
</feature>
<accession>A0A6J4M3U5</accession>
<dbReference type="SUPFAM" id="SSF56801">
    <property type="entry name" value="Acetyl-CoA synthetase-like"/>
    <property type="match status" value="1"/>
</dbReference>
<evidence type="ECO:0000259" key="3">
    <source>
        <dbReference type="Pfam" id="PF00501"/>
    </source>
</evidence>
<sequence length="919" mass="99133">MEGASTERGTASSLLRLANPYYRPVAVPVSVVARGPSQTTLPAGATAFTIEELSSRGTRPALLTSDTVLSYAELADLVHERAEELGSTRRLVLLSGARTIPSVVTYLAALTSGHPVLLAPEDDLSALATLADRYDPDVVAGASEDWHPRQLRRGTAHDLHPDLALLLSTSGSTGSTKLVRLSHENVRANASSIGTYLDIRDTDRAITSLPLHYCYGLSVLHSHLLRGAGVVLTDLSVLDPRFWELCRRHGATTFAGVPHTFALLERAGFADMELPSLRYVTQAGGRLAPHQVVRFAELGRRSGWDLYVMYGQTEATARMAYLPPDLATTAPASIGQPIPGGSLRVEPVASFHEPGAGELVYTGPNVMLGYAEGPADLSAGRVIHELRTGDLGRQAEDGMFEVVGRLNRFVKVFGLRVDLEKVEATLARLGVTAGCAGDDEQLVVVVEHAPGSRRLHEAAAAAAGLPRRRVQVVTVDELPRLPSGKLDTRAVADVAQASSTATAHDPRGHAAGRAAVRALYAELLDRPHVSDDDSFVSLDGDSLSYVEISLRLEQLLGQLPEGWHLLSVRELAGRKATAGRRRWRQIETGVVLRATAIIAIVGSHVELLTLLGGAHVLLALAGHGFGRFQLSDGSRTQRTRHLLASTARIVVPSAVWIAGAALVFGELGWRNVVLLNSLLGPNTWDDTWQYWFVETLVYIVLALTALLSIPLLDRAERATPFALPMALVGVGLLTRYDLVVLGGSADRIHTPHVVFWLFALGWATAKARTRRQRWLVSALVLATIPGFFEDDPVRDATVMCGLLLLIWVGRLPCPDPLARVAGLLASASLYIYLTHWQIYPYLEDDYPAAALLASLALGIAYWAAWRFLLSRFRARPVICASSTSVPRSSHVATPVTPSADRRAGSDARPGGQRLLSGQR</sequence>
<dbReference type="PANTHER" id="PTHR43767">
    <property type="entry name" value="LONG-CHAIN-FATTY-ACID--COA LIGASE"/>
    <property type="match status" value="1"/>
</dbReference>
<evidence type="ECO:0000259" key="5">
    <source>
        <dbReference type="Pfam" id="PF01757"/>
    </source>
</evidence>
<keyword evidence="2" id="KW-0812">Transmembrane</keyword>
<dbReference type="Gene3D" id="3.30.300.30">
    <property type="match status" value="1"/>
</dbReference>
<feature type="region of interest" description="Disordered" evidence="1">
    <location>
        <begin position="887"/>
        <end position="919"/>
    </location>
</feature>
<feature type="domain" description="Acyltransferase 3" evidence="5">
    <location>
        <begin position="591"/>
        <end position="859"/>
    </location>
</feature>
<dbReference type="GO" id="GO:0016747">
    <property type="term" value="F:acyltransferase activity, transferring groups other than amino-acyl groups"/>
    <property type="evidence" value="ECO:0007669"/>
    <property type="project" value="InterPro"/>
</dbReference>
<keyword evidence="2" id="KW-0472">Membrane</keyword>
<evidence type="ECO:0000313" key="6">
    <source>
        <dbReference type="EMBL" id="CAA9349083.1"/>
    </source>
</evidence>
<dbReference type="Pfam" id="PF00501">
    <property type="entry name" value="AMP-binding"/>
    <property type="match status" value="1"/>
</dbReference>
<dbReference type="InterPro" id="IPR050237">
    <property type="entry name" value="ATP-dep_AMP-bd_enzyme"/>
</dbReference>
<dbReference type="InterPro" id="IPR036736">
    <property type="entry name" value="ACP-like_sf"/>
</dbReference>
<name>A0A6J4M3U5_9ACTN</name>
<dbReference type="EMBL" id="CADCUG010000130">
    <property type="protein sequence ID" value="CAA9349083.1"/>
    <property type="molecule type" value="Genomic_DNA"/>
</dbReference>
<feature type="transmembrane region" description="Helical" evidence="2">
    <location>
        <begin position="649"/>
        <end position="669"/>
    </location>
</feature>
<evidence type="ECO:0000256" key="1">
    <source>
        <dbReference type="SAM" id="MobiDB-lite"/>
    </source>
</evidence>
<dbReference type="AlphaFoldDB" id="A0A6J4M3U5"/>
<dbReference type="InterPro" id="IPR000873">
    <property type="entry name" value="AMP-dep_synth/lig_dom"/>
</dbReference>
<feature type="transmembrane region" description="Helical" evidence="2">
    <location>
        <begin position="748"/>
        <end position="765"/>
    </location>
</feature>
<evidence type="ECO:0000259" key="4">
    <source>
        <dbReference type="Pfam" id="PF00550"/>
    </source>
</evidence>
<dbReference type="Gene3D" id="1.10.1200.10">
    <property type="entry name" value="ACP-like"/>
    <property type="match status" value="1"/>
</dbReference>
<organism evidence="6">
    <name type="scientific">uncultured Nocardioidaceae bacterium</name>
    <dbReference type="NCBI Taxonomy" id="253824"/>
    <lineage>
        <taxon>Bacteria</taxon>
        <taxon>Bacillati</taxon>
        <taxon>Actinomycetota</taxon>
        <taxon>Actinomycetes</taxon>
        <taxon>Propionibacteriales</taxon>
        <taxon>Nocardioidaceae</taxon>
        <taxon>environmental samples</taxon>
    </lineage>
</organism>
<feature type="transmembrane region" description="Helical" evidence="2">
    <location>
        <begin position="607"/>
        <end position="628"/>
    </location>
</feature>